<dbReference type="PANTHER" id="PTHR33739">
    <property type="entry name" value="OS07G0681500 PROTEIN"/>
    <property type="match status" value="1"/>
</dbReference>
<dbReference type="EMBL" id="JAKOGI010001675">
    <property type="protein sequence ID" value="KAJ8424459.1"/>
    <property type="molecule type" value="Genomic_DNA"/>
</dbReference>
<dbReference type="AlphaFoldDB" id="A0A9Q1JIQ3"/>
<organism evidence="1 2">
    <name type="scientific">Carnegiea gigantea</name>
    <dbReference type="NCBI Taxonomy" id="171969"/>
    <lineage>
        <taxon>Eukaryota</taxon>
        <taxon>Viridiplantae</taxon>
        <taxon>Streptophyta</taxon>
        <taxon>Embryophyta</taxon>
        <taxon>Tracheophyta</taxon>
        <taxon>Spermatophyta</taxon>
        <taxon>Magnoliopsida</taxon>
        <taxon>eudicotyledons</taxon>
        <taxon>Gunneridae</taxon>
        <taxon>Pentapetalae</taxon>
        <taxon>Caryophyllales</taxon>
        <taxon>Cactineae</taxon>
        <taxon>Cactaceae</taxon>
        <taxon>Cactoideae</taxon>
        <taxon>Echinocereeae</taxon>
        <taxon>Carnegiea</taxon>
    </lineage>
</organism>
<dbReference type="GO" id="GO:0016592">
    <property type="term" value="C:mediator complex"/>
    <property type="evidence" value="ECO:0007669"/>
    <property type="project" value="InterPro"/>
</dbReference>
<gene>
    <name evidence="1" type="ORF">Cgig2_016226</name>
</gene>
<dbReference type="PANTHER" id="PTHR33739:SF7">
    <property type="entry name" value="MEDIATOR OF RNA POLYMERASE II TRANSCRIPTION SUBUNIT 33B"/>
    <property type="match status" value="1"/>
</dbReference>
<keyword evidence="2" id="KW-1185">Reference proteome</keyword>
<dbReference type="OrthoDB" id="1703684at2759"/>
<protein>
    <submittedName>
        <fullName evidence="1">Uncharacterized protein</fullName>
    </submittedName>
</protein>
<evidence type="ECO:0000313" key="2">
    <source>
        <dbReference type="Proteomes" id="UP001153076"/>
    </source>
</evidence>
<dbReference type="GO" id="GO:2000762">
    <property type="term" value="P:regulation of phenylpropanoid metabolic process"/>
    <property type="evidence" value="ECO:0007669"/>
    <property type="project" value="InterPro"/>
</dbReference>
<dbReference type="Proteomes" id="UP001153076">
    <property type="component" value="Unassembled WGS sequence"/>
</dbReference>
<comment type="caution">
    <text evidence="1">The sequence shown here is derived from an EMBL/GenBank/DDBJ whole genome shotgun (WGS) entry which is preliminary data.</text>
</comment>
<evidence type="ECO:0000313" key="1">
    <source>
        <dbReference type="EMBL" id="KAJ8424459.1"/>
    </source>
</evidence>
<name>A0A9Q1JIQ3_9CARY</name>
<sequence>MSINVSEKAVGVIPSRHVHPAAYRLYIELLKRHGSSFASQLHGSSNENVMKAIDNALHLSDVFGVQASDSAVLVVLFVFSSVWQLLDASLEDEGLLECTPDKSSKWLTEIQDMDVDCFQEKKYEYHEGMLKMNTLMAIEMIAESLQNRMTSRILLLVRQNM</sequence>
<reference evidence="1" key="1">
    <citation type="submission" date="2022-04" db="EMBL/GenBank/DDBJ databases">
        <title>Carnegiea gigantea Genome sequencing and assembly v2.</title>
        <authorList>
            <person name="Copetti D."/>
            <person name="Sanderson M.J."/>
            <person name="Burquez A."/>
            <person name="Wojciechowski M.F."/>
        </authorList>
    </citation>
    <scope>NUCLEOTIDE SEQUENCE</scope>
    <source>
        <strain evidence="1">SGP5-SGP5p</strain>
        <tissue evidence="1">Aerial part</tissue>
    </source>
</reference>
<accession>A0A9Q1JIQ3</accession>
<proteinExistence type="predicted"/>
<dbReference type="InterPro" id="IPR039638">
    <property type="entry name" value="MED33A/B"/>
</dbReference>